<dbReference type="Pfam" id="PF00891">
    <property type="entry name" value="Methyltransf_2"/>
    <property type="match status" value="1"/>
</dbReference>
<keyword evidence="2" id="KW-0808">Transferase</keyword>
<evidence type="ECO:0000256" key="2">
    <source>
        <dbReference type="ARBA" id="ARBA00022679"/>
    </source>
</evidence>
<dbReference type="Gene3D" id="1.10.287.1350">
    <property type="match status" value="1"/>
</dbReference>
<dbReference type="Gene3D" id="1.10.10.10">
    <property type="entry name" value="Winged helix-like DNA-binding domain superfamily/Winged helix DNA-binding domain"/>
    <property type="match status" value="1"/>
</dbReference>
<dbReference type="GO" id="GO:0008168">
    <property type="term" value="F:methyltransferase activity"/>
    <property type="evidence" value="ECO:0007669"/>
    <property type="project" value="UniProtKB-KW"/>
</dbReference>
<evidence type="ECO:0000256" key="1">
    <source>
        <dbReference type="ARBA" id="ARBA00022603"/>
    </source>
</evidence>
<dbReference type="PANTHER" id="PTHR43712">
    <property type="entry name" value="PUTATIVE (AFU_ORTHOLOGUE AFUA_4G14580)-RELATED"/>
    <property type="match status" value="1"/>
</dbReference>
<dbReference type="InterPro" id="IPR012967">
    <property type="entry name" value="COMT_dimerisation"/>
</dbReference>
<dbReference type="PIRSF" id="PIRSF005739">
    <property type="entry name" value="O-mtase"/>
    <property type="match status" value="1"/>
</dbReference>
<evidence type="ECO:0000313" key="7">
    <source>
        <dbReference type="Proteomes" id="UP001596504"/>
    </source>
</evidence>
<keyword evidence="7" id="KW-1185">Reference proteome</keyword>
<sequence length="334" mass="35314">MGTPAKRSAGELADLATPMAVRVAATLSLVERAGSAGTTAEQLAEETGANAPALRLLLDHLVTVGVFDVDGERYRPTELGAQLHEDAPGGIKPLLDINCSGGRAELAFVELLGTITTGAPAYPRRYGTDFWSDLDARPELRRSFDAHMNWRFREHAPRIARGFDRGRFAEILDVGGGDGTLLAEILRAHPGVRGRVLDVAATTAAAAARFSADGLGDRAGVVAGSFFEPLPTGADACLLCDVLHDWDDRCAREMLAGCRRAVADNGAVVVIEPIRGAGVGTARDLHMLMCFGGREREVDEIAALASSSGLELRGRVPVSEGRTALEFASAPSQF</sequence>
<dbReference type="SUPFAM" id="SSF46785">
    <property type="entry name" value="Winged helix' DNA-binding domain"/>
    <property type="match status" value="1"/>
</dbReference>
<dbReference type="InterPro" id="IPR036388">
    <property type="entry name" value="WH-like_DNA-bd_sf"/>
</dbReference>
<proteinExistence type="predicted"/>
<dbReference type="Gene3D" id="3.40.50.150">
    <property type="entry name" value="Vaccinia Virus protein VP39"/>
    <property type="match status" value="1"/>
</dbReference>
<evidence type="ECO:0000259" key="5">
    <source>
        <dbReference type="Pfam" id="PF08100"/>
    </source>
</evidence>
<reference evidence="7" key="1">
    <citation type="journal article" date="2019" name="Int. J. Syst. Evol. Microbiol.">
        <title>The Global Catalogue of Microorganisms (GCM) 10K type strain sequencing project: providing services to taxonomists for standard genome sequencing and annotation.</title>
        <authorList>
            <consortium name="The Broad Institute Genomics Platform"/>
            <consortium name="The Broad Institute Genome Sequencing Center for Infectious Disease"/>
            <person name="Wu L."/>
            <person name="Ma J."/>
        </authorList>
    </citation>
    <scope>NUCLEOTIDE SEQUENCE [LARGE SCALE GENOMIC DNA]</scope>
    <source>
        <strain evidence="7">WLHS5</strain>
    </source>
</reference>
<evidence type="ECO:0000259" key="4">
    <source>
        <dbReference type="Pfam" id="PF00891"/>
    </source>
</evidence>
<dbReference type="InterPro" id="IPR029063">
    <property type="entry name" value="SAM-dependent_MTases_sf"/>
</dbReference>
<comment type="caution">
    <text evidence="6">The sequence shown here is derived from an EMBL/GenBank/DDBJ whole genome shotgun (WGS) entry which is preliminary data.</text>
</comment>
<keyword evidence="1 6" id="KW-0489">Methyltransferase</keyword>
<dbReference type="Proteomes" id="UP001596504">
    <property type="component" value="Unassembled WGS sequence"/>
</dbReference>
<dbReference type="RefSeq" id="WP_380672099.1">
    <property type="nucleotide sequence ID" value="NZ_JBHTCJ010000015.1"/>
</dbReference>
<organism evidence="6 7">
    <name type="scientific">Saccharopolyspora griseoalba</name>
    <dbReference type="NCBI Taxonomy" id="1431848"/>
    <lineage>
        <taxon>Bacteria</taxon>
        <taxon>Bacillati</taxon>
        <taxon>Actinomycetota</taxon>
        <taxon>Actinomycetes</taxon>
        <taxon>Pseudonocardiales</taxon>
        <taxon>Pseudonocardiaceae</taxon>
        <taxon>Saccharopolyspora</taxon>
    </lineage>
</organism>
<keyword evidence="3" id="KW-0949">S-adenosyl-L-methionine</keyword>
<dbReference type="PANTHER" id="PTHR43712:SF2">
    <property type="entry name" value="O-METHYLTRANSFERASE CICE"/>
    <property type="match status" value="1"/>
</dbReference>
<dbReference type="GO" id="GO:0032259">
    <property type="term" value="P:methylation"/>
    <property type="evidence" value="ECO:0007669"/>
    <property type="project" value="UniProtKB-KW"/>
</dbReference>
<gene>
    <name evidence="6" type="ORF">ACFQRI_23440</name>
</gene>
<evidence type="ECO:0000256" key="3">
    <source>
        <dbReference type="ARBA" id="ARBA00022691"/>
    </source>
</evidence>
<evidence type="ECO:0000313" key="6">
    <source>
        <dbReference type="EMBL" id="MFC7344374.1"/>
    </source>
</evidence>
<dbReference type="EMBL" id="JBHTCJ010000015">
    <property type="protein sequence ID" value="MFC7344374.1"/>
    <property type="molecule type" value="Genomic_DNA"/>
</dbReference>
<dbReference type="InterPro" id="IPR016461">
    <property type="entry name" value="COMT-like"/>
</dbReference>
<protein>
    <submittedName>
        <fullName evidence="6">Methyltransferase</fullName>
    </submittedName>
</protein>
<name>A0ABW2LSX8_9PSEU</name>
<feature type="domain" description="O-methyltransferase C-terminal" evidence="4">
    <location>
        <begin position="110"/>
        <end position="310"/>
    </location>
</feature>
<accession>A0ABW2LSX8</accession>
<dbReference type="Pfam" id="PF08100">
    <property type="entry name" value="Dimerisation"/>
    <property type="match status" value="1"/>
</dbReference>
<dbReference type="CDD" id="cd02440">
    <property type="entry name" value="AdoMet_MTases"/>
    <property type="match status" value="1"/>
</dbReference>
<dbReference type="PROSITE" id="PS51683">
    <property type="entry name" value="SAM_OMT_II"/>
    <property type="match status" value="1"/>
</dbReference>
<dbReference type="SUPFAM" id="SSF53335">
    <property type="entry name" value="S-adenosyl-L-methionine-dependent methyltransferases"/>
    <property type="match status" value="1"/>
</dbReference>
<feature type="domain" description="O-methyltransferase dimerisation" evidence="5">
    <location>
        <begin position="15"/>
        <end position="84"/>
    </location>
</feature>
<dbReference type="InterPro" id="IPR036390">
    <property type="entry name" value="WH_DNA-bd_sf"/>
</dbReference>
<dbReference type="InterPro" id="IPR001077">
    <property type="entry name" value="COMT_C"/>
</dbReference>